<gene>
    <name evidence="2" type="ORF">HMN09_00152300</name>
</gene>
<protein>
    <submittedName>
        <fullName evidence="2">Uncharacterized protein</fullName>
    </submittedName>
</protein>
<sequence>MGRTPGDPRAVLARKRAYNARWKKANPEKHRKSARESAQRCRAKPQPLSEVGLCKPKTGSAYKIVFQRVGVFFYARFSLVEPAVMLDEPAILLDEPAILPDEPGVSAFQHVPHRQHPRRDRSRCKTSHFAHLQAQFRTNLLNAAACTTLFRPDPR</sequence>
<dbReference type="EMBL" id="JACAZE010000002">
    <property type="protein sequence ID" value="KAF7320673.1"/>
    <property type="molecule type" value="Genomic_DNA"/>
</dbReference>
<feature type="region of interest" description="Disordered" evidence="1">
    <location>
        <begin position="23"/>
        <end position="43"/>
    </location>
</feature>
<organism evidence="2 3">
    <name type="scientific">Mycena chlorophos</name>
    <name type="common">Agaric fungus</name>
    <name type="synonym">Agaricus chlorophos</name>
    <dbReference type="NCBI Taxonomy" id="658473"/>
    <lineage>
        <taxon>Eukaryota</taxon>
        <taxon>Fungi</taxon>
        <taxon>Dikarya</taxon>
        <taxon>Basidiomycota</taxon>
        <taxon>Agaricomycotina</taxon>
        <taxon>Agaricomycetes</taxon>
        <taxon>Agaricomycetidae</taxon>
        <taxon>Agaricales</taxon>
        <taxon>Marasmiineae</taxon>
        <taxon>Mycenaceae</taxon>
        <taxon>Mycena</taxon>
    </lineage>
</organism>
<evidence type="ECO:0000256" key="1">
    <source>
        <dbReference type="SAM" id="MobiDB-lite"/>
    </source>
</evidence>
<feature type="compositionally biased region" description="Basic residues" evidence="1">
    <location>
        <begin position="23"/>
        <end position="33"/>
    </location>
</feature>
<name>A0A8H6WMY8_MYCCL</name>
<accession>A0A8H6WMY8</accession>
<dbReference type="AlphaFoldDB" id="A0A8H6WMY8"/>
<comment type="caution">
    <text evidence="2">The sequence shown here is derived from an EMBL/GenBank/DDBJ whole genome shotgun (WGS) entry which is preliminary data.</text>
</comment>
<proteinExistence type="predicted"/>
<reference evidence="2" key="1">
    <citation type="submission" date="2020-05" db="EMBL/GenBank/DDBJ databases">
        <title>Mycena genomes resolve the evolution of fungal bioluminescence.</title>
        <authorList>
            <person name="Tsai I.J."/>
        </authorList>
    </citation>
    <scope>NUCLEOTIDE SEQUENCE</scope>
    <source>
        <strain evidence="2">110903Hualien_Pintung</strain>
    </source>
</reference>
<evidence type="ECO:0000313" key="2">
    <source>
        <dbReference type="EMBL" id="KAF7320673.1"/>
    </source>
</evidence>
<evidence type="ECO:0000313" key="3">
    <source>
        <dbReference type="Proteomes" id="UP000613580"/>
    </source>
</evidence>
<dbReference type="Proteomes" id="UP000613580">
    <property type="component" value="Unassembled WGS sequence"/>
</dbReference>
<keyword evidence="3" id="KW-1185">Reference proteome</keyword>